<dbReference type="GO" id="GO:0005813">
    <property type="term" value="C:centrosome"/>
    <property type="evidence" value="ECO:0007669"/>
    <property type="project" value="UniProtKB-SubCell"/>
</dbReference>
<accession>A0A8R2BBM9</accession>
<dbReference type="GO" id="GO:0005874">
    <property type="term" value="C:microtubule"/>
    <property type="evidence" value="ECO:0007669"/>
    <property type="project" value="UniProtKB-ARBA"/>
</dbReference>
<dbReference type="OrthoDB" id="205662at2759"/>
<feature type="domain" description="TOG" evidence="10">
    <location>
        <begin position="848"/>
        <end position="1083"/>
    </location>
</feature>
<keyword evidence="3" id="KW-0132">Cell division</keyword>
<feature type="region of interest" description="Disordered" evidence="9">
    <location>
        <begin position="548"/>
        <end position="570"/>
    </location>
</feature>
<keyword evidence="12" id="KW-1185">Reference proteome</keyword>
<reference evidence="11" key="2">
    <citation type="submission" date="2022-06" db="UniProtKB">
        <authorList>
            <consortium name="EnsemblMetazoa"/>
        </authorList>
    </citation>
    <scope>IDENTIFICATION</scope>
</reference>
<dbReference type="InterPro" id="IPR011989">
    <property type="entry name" value="ARM-like"/>
</dbReference>
<dbReference type="RefSeq" id="XP_008189867.1">
    <property type="nucleotide sequence ID" value="XM_008191645.2"/>
</dbReference>
<dbReference type="InterPro" id="IPR048491">
    <property type="entry name" value="XMAP215_CLASP_TOG"/>
</dbReference>
<dbReference type="GO" id="GO:0051010">
    <property type="term" value="F:microtubule plus-end binding"/>
    <property type="evidence" value="ECO:0007669"/>
    <property type="project" value="InterPro"/>
</dbReference>
<keyword evidence="5" id="KW-0498">Mitosis</keyword>
<keyword evidence="6" id="KW-0206">Cytoskeleton</keyword>
<comment type="similarity">
    <text evidence="8">Belongs to the TOG/XMAP215 family.</text>
</comment>
<feature type="compositionally biased region" description="Polar residues" evidence="9">
    <location>
        <begin position="1454"/>
        <end position="1486"/>
    </location>
</feature>
<evidence type="ECO:0000256" key="8">
    <source>
        <dbReference type="ARBA" id="ARBA00025722"/>
    </source>
</evidence>
<protein>
    <recommendedName>
        <fullName evidence="10">TOG domain-containing protein</fullName>
    </recommendedName>
</protein>
<keyword evidence="4" id="KW-0677">Repeat</keyword>
<dbReference type="GO" id="GO:0051301">
    <property type="term" value="P:cell division"/>
    <property type="evidence" value="ECO:0007669"/>
    <property type="project" value="UniProtKB-KW"/>
</dbReference>
<dbReference type="FunFam" id="1.25.10.10:FF:000050">
    <property type="entry name" value="Cytoskeleton-associated protein 5 isoform X1"/>
    <property type="match status" value="1"/>
</dbReference>
<feature type="compositionally biased region" description="Polar residues" evidence="9">
    <location>
        <begin position="1990"/>
        <end position="2000"/>
    </location>
</feature>
<sequence length="2022" mass="227104">MTAEEDTSYTKLPIEERCVHKLWKARISGYEEAIKLFGQLDEKAPEWNKFTGIVKKFVIDSNAVAQEKGLEATLVFVENSATAGRTVGDVMTGLITKCYGAPKAKTKDIAIQITLMFIEIEKQDIVIEELVKGMDHKFPKIVSTCIKAATQAIKEYGSKVLSIKPLLKKLQSILEDRDKSVRDEAKLLAIEIYSWIGPTPVKANLANLKPLQMQELEAEFEKISGDKPRATRFLRSQQEQAAKMEEVAAANGDMILEEGTDVVDDPEEHIDPVNILSQLSKDFYEKVEAKKWQERKEAVDTLEGILSKAPKLESGEYGDLVRALKKIITKDSNVIIVGIAAKCMAMLANGLKKRFETYASACIPALLEKFKEKKQNVVLPLRDAVDAIYLSMTLESIHEDILTAIDNKNPSVKAESVSFLTRCFSKCTPTILNKKYLKIFTTALIKTLNESDPTVRDNSAEALGTAWKVVSEKNILPFLTTVDAIKLAKIKEASEKAIITAKPTNIVRESKPAAVSSNFGEKKATVTINKNTVIRRTRTAVNIPSKTVANSKVKKPMSAPGGGRKPVQSKALPPIETENEICDDELDELALTFCSPEILNGMVDANWKTRLSNVQEFSQIIDQMESLTVSSQVLIKLLNKKPGIKDNNVQIQKLRLECLKKVIEKFPITSTGMNSCIQDVSSLLGDNKNGNLASQVLTTFAESTRLDLVCNAVLDYAFTVQKNPKVQIDALNWLSGAILEFGFMSELDIEPKSVMQNVKKAVSASNPQVRLAVISLLGVMYLYMGPQLSLFFENEKPTLVQQINAEFEKHQGEAPPKPTRGKNMDGSTESIETASDDEKPSYEVNIRDIVPRVDISPQITDALINEFSDKDWKVRSDALTKLQNIVNEAKFITSELGEARKALQDRISDSNARLGSNAINLVELISKAMGSSFKIYIKGYLPGVLNALGDPKTFKCQSARQCMNTWADVCGYREFFGGDILLDALKNNSVTLRSELWTWLAEKLPLIPSKSIPADELKCLLLVLYTSLEDRNASVRSASEKAVLGFMMHLGYASMYGACEKLKPMSVKFCREKLDKERPNLPVVPIEKPKVVKSGIPAGSSVKSGGSKIPPPKAAAKANKENVIPRVSTATGKKKEEVDNGPLFQRNNLKHQRDIDEHKLKSLKWNFASPREEFVEQLREQMLTAGINKVLITNMFHSDFRYHLKAIETLSEDLNTADDSNGALISNLDLILKWMTLRFFDTNPSVLLKGLDYLQHIFDILMTQKYTLHDTEASSFVPYLVTKLGDPKDTVRSNVRAILKQIAFIFPNTKMFQYIMDGVKSKNSRQRSECLEHLATMIEDYGTSICQPSVAAACKEIAKSIGDRDNSVRTAALNCFVAAFFLHGEALFKFVGNISEKDMGLLRERLKRASKNRAVPVATVQPTIKMVVPPVHQVPDTEDIINDEYNSDEEEHNATFNVSQESNHTSSPQRYSNDSPSRSASTLSYRTGSIPTAIEHSSALRMGFRRPVSEVYDEPQVTRYALDEKFIKELEAEEISRPELKLKSYNWNTDHDEVKFRKKIQDHTQSLPDNISSSKPCVNVSPYSTATITKSPKTPPAPMLDPIQQLINQVTSQNIETSKTALTSLDKMLLRPDMRSKFLEGGKVLSLFYAIIKQFDVLSESHDIDVTVGYKNIFNLCLNLYKYQEFTLILNEQIVRDLLSKLLYLLSMKGPENSTDTQLFGRCVNSLIMNVLERSAHTPVTCALLAMLYDTVKSPQNSSTHYKELVMKCIWKIVKDFQDWGDELCYERVLAHIHRFLKEFDSKHWKKQPSDTPLRTCKTVLHTMVKIRSDKVLESLDSPEFPKDSEMVVYIHKLLRHLNSEPRPESSKRKHRTPYDELSDIFQQIGQHENTDEGIQQLHRFKIKHPNIDIEPHISKTTKYFQDYIHRKLSAIEDNLKSCLVEPNGNNDSLKPITSMPIRKPESAAASEADGFMKRLQILKMKASREETYGASNGECNGNNRLDEDSQDEDLPMLNTSRSPRK</sequence>
<dbReference type="Proteomes" id="UP000007819">
    <property type="component" value="Chromosome A2"/>
</dbReference>
<evidence type="ECO:0000256" key="1">
    <source>
        <dbReference type="ARBA" id="ARBA00004300"/>
    </source>
</evidence>
<feature type="domain" description="TOG" evidence="10">
    <location>
        <begin position="580"/>
        <end position="816"/>
    </location>
</feature>
<evidence type="ECO:0000256" key="4">
    <source>
        <dbReference type="ARBA" id="ARBA00022737"/>
    </source>
</evidence>
<dbReference type="Pfam" id="PF21041">
    <property type="entry name" value="XMAP215_CLASP_TOG"/>
    <property type="match status" value="4"/>
</dbReference>
<dbReference type="SMART" id="SM01349">
    <property type="entry name" value="TOG"/>
    <property type="match status" value="5"/>
</dbReference>
<dbReference type="PANTHER" id="PTHR12609">
    <property type="entry name" value="MICROTUBULE ASSOCIATED PROTEIN XMAP215"/>
    <property type="match status" value="1"/>
</dbReference>
<dbReference type="EnsemblMetazoa" id="XM_008191645.3">
    <property type="protein sequence ID" value="XP_008189867.1"/>
    <property type="gene ID" value="LOC100163568"/>
</dbReference>
<evidence type="ECO:0000256" key="9">
    <source>
        <dbReference type="SAM" id="MobiDB-lite"/>
    </source>
</evidence>
<comment type="subcellular location">
    <subcellularLocation>
        <location evidence="1">Cytoplasm</location>
        <location evidence="1">Cytoskeleton</location>
        <location evidence="1">Microtubule organizing center</location>
        <location evidence="1">Centrosome</location>
    </subcellularLocation>
</comment>
<keyword evidence="2" id="KW-0963">Cytoplasm</keyword>
<reference evidence="12" key="1">
    <citation type="submission" date="2010-06" db="EMBL/GenBank/DDBJ databases">
        <authorList>
            <person name="Jiang H."/>
            <person name="Abraham K."/>
            <person name="Ali S."/>
            <person name="Alsbrooks S.L."/>
            <person name="Anim B.N."/>
            <person name="Anosike U.S."/>
            <person name="Attaway T."/>
            <person name="Bandaranaike D.P."/>
            <person name="Battles P.K."/>
            <person name="Bell S.N."/>
            <person name="Bell A.V."/>
            <person name="Beltran B."/>
            <person name="Bickham C."/>
            <person name="Bustamante Y."/>
            <person name="Caleb T."/>
            <person name="Canada A."/>
            <person name="Cardenas V."/>
            <person name="Carter K."/>
            <person name="Chacko J."/>
            <person name="Chandrabose M.N."/>
            <person name="Chavez D."/>
            <person name="Chavez A."/>
            <person name="Chen L."/>
            <person name="Chu H.-S."/>
            <person name="Claassen K.J."/>
            <person name="Cockrell R."/>
            <person name="Collins M."/>
            <person name="Cooper J.A."/>
            <person name="Cree A."/>
            <person name="Curry S.M."/>
            <person name="Da Y."/>
            <person name="Dao M.D."/>
            <person name="Das B."/>
            <person name="Davila M.-L."/>
            <person name="Davy-Carroll L."/>
            <person name="Denson S."/>
            <person name="Dinh H."/>
            <person name="Ebong V.E."/>
            <person name="Edwards J.R."/>
            <person name="Egan A."/>
            <person name="El-Daye J."/>
            <person name="Escobedo L."/>
            <person name="Fernandez S."/>
            <person name="Fernando P.R."/>
            <person name="Flagg N."/>
            <person name="Forbes L.D."/>
            <person name="Fowler R.G."/>
            <person name="Fu Q."/>
            <person name="Gabisi R.A."/>
            <person name="Ganer J."/>
            <person name="Garbino Pronczuk A."/>
            <person name="Garcia R.M."/>
            <person name="Garner T."/>
            <person name="Garrett T.E."/>
            <person name="Gonzalez D.A."/>
            <person name="Hamid H."/>
            <person name="Hawkins E.S."/>
            <person name="Hirani K."/>
            <person name="Hogues M.E."/>
            <person name="Hollins B."/>
            <person name="Hsiao C.-H."/>
            <person name="Jabil R."/>
            <person name="James M.L."/>
            <person name="Jhangiani S.N."/>
            <person name="Johnson B."/>
            <person name="Johnson Q."/>
            <person name="Joshi V."/>
            <person name="Kalu J.B."/>
            <person name="Kam C."/>
            <person name="Kashfia A."/>
            <person name="Keebler J."/>
            <person name="Kisamo H."/>
            <person name="Kovar C.L."/>
            <person name="Lago L.A."/>
            <person name="Lai C.-Y."/>
            <person name="Laidlaw J."/>
            <person name="Lara F."/>
            <person name="Le T.-K."/>
            <person name="Lee S.L."/>
            <person name="Legall F.H."/>
            <person name="Lemon S.J."/>
            <person name="Lewis L.R."/>
            <person name="Li B."/>
            <person name="Liu Y."/>
            <person name="Liu Y.-S."/>
            <person name="Lopez J."/>
            <person name="Lozado R.J."/>
            <person name="Lu J."/>
            <person name="Madu R.C."/>
            <person name="Maheshwari M."/>
            <person name="Maheshwari R."/>
            <person name="Malloy K."/>
            <person name="Martinez E."/>
            <person name="Mathew T."/>
            <person name="Mercado I.C."/>
            <person name="Mercado C."/>
            <person name="Meyer B."/>
            <person name="Montgomery K."/>
            <person name="Morgan M.B."/>
            <person name="Munidasa M."/>
            <person name="Nazareth L.V."/>
            <person name="Nelson J."/>
            <person name="Ng B.M."/>
            <person name="Nguyen N.B."/>
            <person name="Nguyen P.Q."/>
            <person name="Nguyen T."/>
            <person name="Obregon M."/>
            <person name="Okwuonu G.O."/>
            <person name="Onwere C.G."/>
            <person name="Orozco G."/>
            <person name="Parra A."/>
            <person name="Patel S."/>
            <person name="Patil S."/>
            <person name="Perez A."/>
            <person name="Perez Y."/>
            <person name="Pham C."/>
            <person name="Primus E.L."/>
            <person name="Pu L.-L."/>
            <person name="Puazo M."/>
            <person name="Qin X."/>
            <person name="Quiroz J.B."/>
            <person name="Reese J."/>
            <person name="Richards S."/>
            <person name="Rives C.M."/>
            <person name="Robberts R."/>
            <person name="Ruiz S.J."/>
            <person name="Ruiz M.J."/>
            <person name="Santibanez J."/>
            <person name="Schneider B.W."/>
            <person name="Sisson I."/>
            <person name="Smith M."/>
            <person name="Sodergren E."/>
            <person name="Song X.-Z."/>
            <person name="Song B.B."/>
            <person name="Summersgill H."/>
            <person name="Thelus R."/>
            <person name="Thornton R.D."/>
            <person name="Trejos Z.Y."/>
            <person name="Usmani K."/>
            <person name="Vattathil S."/>
            <person name="Villasana D."/>
            <person name="Walker D.L."/>
            <person name="Wang S."/>
            <person name="Wang K."/>
            <person name="White C.S."/>
            <person name="Williams A.C."/>
            <person name="Williamson J."/>
            <person name="Wilson K."/>
            <person name="Woghiren I.O."/>
            <person name="Woodworth J.R."/>
            <person name="Worley K.C."/>
            <person name="Wright R.A."/>
            <person name="Wu W."/>
            <person name="Young L."/>
            <person name="Zhang L."/>
            <person name="Zhang J."/>
            <person name="Zhu Y."/>
            <person name="Muzny D.M."/>
            <person name="Weinstock G."/>
            <person name="Gibbs R.A."/>
        </authorList>
    </citation>
    <scope>NUCLEOTIDE SEQUENCE [LARGE SCALE GENOMIC DNA]</scope>
    <source>
        <strain evidence="12">LSR1</strain>
    </source>
</reference>
<dbReference type="KEGG" id="api:100163568"/>
<keyword evidence="7" id="KW-0131">Cell cycle</keyword>
<feature type="domain" description="TOG" evidence="10">
    <location>
        <begin position="2"/>
        <end position="229"/>
    </location>
</feature>
<evidence type="ECO:0000256" key="2">
    <source>
        <dbReference type="ARBA" id="ARBA00022490"/>
    </source>
</evidence>
<dbReference type="InterPro" id="IPR016024">
    <property type="entry name" value="ARM-type_fold"/>
</dbReference>
<dbReference type="GO" id="GO:0030951">
    <property type="term" value="P:establishment or maintenance of microtubule cytoskeleton polarity"/>
    <property type="evidence" value="ECO:0007669"/>
    <property type="project" value="InterPro"/>
</dbReference>
<dbReference type="InterPro" id="IPR034085">
    <property type="entry name" value="TOG"/>
</dbReference>
<proteinExistence type="inferred from homology"/>
<feature type="domain" description="TOG" evidence="10">
    <location>
        <begin position="1173"/>
        <end position="1415"/>
    </location>
</feature>
<dbReference type="FunFam" id="1.25.10.10:FF:000063">
    <property type="entry name" value="Putative cytoskeleton-associated protein 5"/>
    <property type="match status" value="1"/>
</dbReference>
<dbReference type="SUPFAM" id="SSF48371">
    <property type="entry name" value="ARM repeat"/>
    <property type="match status" value="2"/>
</dbReference>
<dbReference type="GO" id="GO:0046785">
    <property type="term" value="P:microtubule polymerization"/>
    <property type="evidence" value="ECO:0007669"/>
    <property type="project" value="InterPro"/>
</dbReference>
<evidence type="ECO:0000256" key="6">
    <source>
        <dbReference type="ARBA" id="ARBA00023212"/>
    </source>
</evidence>
<feature type="region of interest" description="Disordered" evidence="9">
    <location>
        <begin position="1985"/>
        <end position="2022"/>
    </location>
</feature>
<evidence type="ECO:0000313" key="12">
    <source>
        <dbReference type="Proteomes" id="UP000007819"/>
    </source>
</evidence>
<evidence type="ECO:0000256" key="5">
    <source>
        <dbReference type="ARBA" id="ARBA00022776"/>
    </source>
</evidence>
<dbReference type="GO" id="GO:0061863">
    <property type="term" value="F:microtubule plus end polymerase"/>
    <property type="evidence" value="ECO:0007669"/>
    <property type="project" value="InterPro"/>
</dbReference>
<dbReference type="InterPro" id="IPR045110">
    <property type="entry name" value="XMAP215"/>
</dbReference>
<organism evidence="11 12">
    <name type="scientific">Acyrthosiphon pisum</name>
    <name type="common">Pea aphid</name>
    <dbReference type="NCBI Taxonomy" id="7029"/>
    <lineage>
        <taxon>Eukaryota</taxon>
        <taxon>Metazoa</taxon>
        <taxon>Ecdysozoa</taxon>
        <taxon>Arthropoda</taxon>
        <taxon>Hexapoda</taxon>
        <taxon>Insecta</taxon>
        <taxon>Pterygota</taxon>
        <taxon>Neoptera</taxon>
        <taxon>Paraneoptera</taxon>
        <taxon>Hemiptera</taxon>
        <taxon>Sternorrhyncha</taxon>
        <taxon>Aphidomorpha</taxon>
        <taxon>Aphidoidea</taxon>
        <taxon>Aphididae</taxon>
        <taxon>Macrosiphini</taxon>
        <taxon>Acyrthosiphon</taxon>
    </lineage>
</organism>
<dbReference type="GO" id="GO:0051231">
    <property type="term" value="P:spindle elongation"/>
    <property type="evidence" value="ECO:0007669"/>
    <property type="project" value="UniProtKB-ARBA"/>
</dbReference>
<evidence type="ECO:0000313" key="11">
    <source>
        <dbReference type="EnsemblMetazoa" id="XP_008189867.1"/>
    </source>
</evidence>
<name>A0A8R2BBM9_ACYPI</name>
<evidence type="ECO:0000259" key="10">
    <source>
        <dbReference type="SMART" id="SM01349"/>
    </source>
</evidence>
<feature type="region of interest" description="Disordered" evidence="9">
    <location>
        <begin position="1449"/>
        <end position="1486"/>
    </location>
</feature>
<evidence type="ECO:0000256" key="7">
    <source>
        <dbReference type="ARBA" id="ARBA00023306"/>
    </source>
</evidence>
<dbReference type="Gene3D" id="1.25.10.10">
    <property type="entry name" value="Leucine-rich Repeat Variant"/>
    <property type="match status" value="5"/>
</dbReference>
<feature type="region of interest" description="Disordered" evidence="9">
    <location>
        <begin position="1101"/>
        <end position="1120"/>
    </location>
</feature>
<dbReference type="InterPro" id="IPR024395">
    <property type="entry name" value="CLASP_N_dom"/>
</dbReference>
<dbReference type="Pfam" id="PF12348">
    <property type="entry name" value="CLASP_N"/>
    <property type="match status" value="1"/>
</dbReference>
<evidence type="ECO:0000256" key="3">
    <source>
        <dbReference type="ARBA" id="ARBA00022618"/>
    </source>
</evidence>
<feature type="domain" description="TOG" evidence="10">
    <location>
        <begin position="268"/>
        <end position="503"/>
    </location>
</feature>
<feature type="region of interest" description="Disordered" evidence="9">
    <location>
        <begin position="809"/>
        <end position="838"/>
    </location>
</feature>
<dbReference type="FunFam" id="1.25.10.10:FF:000019">
    <property type="entry name" value="Cytoskeleton-associated protein 5"/>
    <property type="match status" value="1"/>
</dbReference>
<dbReference type="GeneID" id="100163568"/>